<keyword evidence="3 7" id="KW-0812">Transmembrane</keyword>
<accession>D9SL28</accession>
<evidence type="ECO:0000256" key="7">
    <source>
        <dbReference type="SAM" id="Phobius"/>
    </source>
</evidence>
<evidence type="ECO:0000256" key="1">
    <source>
        <dbReference type="ARBA" id="ARBA00004651"/>
    </source>
</evidence>
<feature type="transmembrane region" description="Helical" evidence="7">
    <location>
        <begin position="232"/>
        <end position="254"/>
    </location>
</feature>
<dbReference type="GO" id="GO:0005886">
    <property type="term" value="C:plasma membrane"/>
    <property type="evidence" value="ECO:0007669"/>
    <property type="project" value="UniProtKB-SubCell"/>
</dbReference>
<feature type="transmembrane region" description="Helical" evidence="7">
    <location>
        <begin position="194"/>
        <end position="212"/>
    </location>
</feature>
<evidence type="ECO:0000256" key="6">
    <source>
        <dbReference type="ARBA" id="ARBA00034125"/>
    </source>
</evidence>
<dbReference type="EMBL" id="CP002160">
    <property type="protein sequence ID" value="ADL51544.1"/>
    <property type="molecule type" value="Genomic_DNA"/>
</dbReference>
<evidence type="ECO:0000256" key="2">
    <source>
        <dbReference type="ARBA" id="ARBA00022475"/>
    </source>
</evidence>
<name>D9SL28_CLOC7</name>
<keyword evidence="5 7" id="KW-0472">Membrane</keyword>
<feature type="domain" description="Threonine/serine exporter-like N-terminal" evidence="8">
    <location>
        <begin position="10"/>
        <end position="247"/>
    </location>
</feature>
<evidence type="ECO:0000313" key="9">
    <source>
        <dbReference type="EMBL" id="ADL51544.1"/>
    </source>
</evidence>
<dbReference type="AlphaFoldDB" id="D9SL28"/>
<dbReference type="HOGENOM" id="CLU_070277_0_0_9"/>
<dbReference type="RefSeq" id="WP_010077241.1">
    <property type="nucleotide sequence ID" value="NC_014393.1"/>
</dbReference>
<sequence>MTANRVLQISALAGKIILENGGEVYRVEETISRICHAFGIKNVDSFATPTGLMMSLVDDDGHTHSLIKRISSRGVNLDKIHQVNNLSRKLSVEPFTLDEVYSDLKNIEDQKPFGDKLMIFCSALGAASFTFLFKGTINDFLCAFFIGFLIKITTLFSKKIQLNDFFINIIGGSIGALFGYSLKALGLGDNMDTIIISSIMLLVPGMIVTNAIRDIIAGDLVSGTSRLMEAFFIAVAIAAGTGLTFKLIFLFGGITL</sequence>
<evidence type="ECO:0000313" key="10">
    <source>
        <dbReference type="Proteomes" id="UP000002730"/>
    </source>
</evidence>
<keyword evidence="4 7" id="KW-1133">Transmembrane helix</keyword>
<comment type="subcellular location">
    <subcellularLocation>
        <location evidence="1">Cell membrane</location>
        <topology evidence="1">Multi-pass membrane protein</topology>
    </subcellularLocation>
</comment>
<evidence type="ECO:0000256" key="5">
    <source>
        <dbReference type="ARBA" id="ARBA00023136"/>
    </source>
</evidence>
<evidence type="ECO:0000256" key="4">
    <source>
        <dbReference type="ARBA" id="ARBA00022989"/>
    </source>
</evidence>
<reference evidence="9 10" key="1">
    <citation type="submission" date="2010-08" db="EMBL/GenBank/DDBJ databases">
        <title>Complete sequence of Clostridium cellulovorans 743B.</title>
        <authorList>
            <consortium name="US DOE Joint Genome Institute"/>
            <person name="Lucas S."/>
            <person name="Copeland A."/>
            <person name="Lapidus A."/>
            <person name="Cheng J.-F."/>
            <person name="Bruce D."/>
            <person name="Goodwin L."/>
            <person name="Pitluck S."/>
            <person name="Chertkov O."/>
            <person name="Detter J.C."/>
            <person name="Han C."/>
            <person name="Tapia R."/>
            <person name="Land M."/>
            <person name="Hauser L."/>
            <person name="Chang Y.-J."/>
            <person name="Jeffries C."/>
            <person name="Kyrpides N."/>
            <person name="Ivanova N."/>
            <person name="Mikhailova N."/>
            <person name="Hemme C.L."/>
            <person name="Woyke T."/>
        </authorList>
    </citation>
    <scope>NUCLEOTIDE SEQUENCE [LARGE SCALE GENOMIC DNA]</scope>
    <source>
        <strain evidence="10">ATCC 35296 / DSM 3052 / OCM 3 / 743B</strain>
    </source>
</reference>
<keyword evidence="2" id="KW-1003">Cell membrane</keyword>
<feature type="transmembrane region" description="Helical" evidence="7">
    <location>
        <begin position="137"/>
        <end position="156"/>
    </location>
</feature>
<proteinExistence type="inferred from homology"/>
<dbReference type="GO" id="GO:0015744">
    <property type="term" value="P:succinate transport"/>
    <property type="evidence" value="ECO:0007669"/>
    <property type="project" value="TreeGrafter"/>
</dbReference>
<dbReference type="OrthoDB" id="9813917at2"/>
<comment type="similarity">
    <text evidence="6">Belongs to the ThrE exporter (TC 2.A.79) family.</text>
</comment>
<gene>
    <name evidence="9" type="ordered locus">Clocel_1800</name>
</gene>
<protein>
    <recommendedName>
        <fullName evidence="8">Threonine/serine exporter-like N-terminal domain-containing protein</fullName>
    </recommendedName>
</protein>
<feature type="transmembrane region" description="Helical" evidence="7">
    <location>
        <begin position="165"/>
        <end position="182"/>
    </location>
</feature>
<dbReference type="GO" id="GO:0022857">
    <property type="term" value="F:transmembrane transporter activity"/>
    <property type="evidence" value="ECO:0007669"/>
    <property type="project" value="InterPro"/>
</dbReference>
<keyword evidence="10" id="KW-1185">Reference proteome</keyword>
<dbReference type="PANTHER" id="PTHR34390">
    <property type="entry name" value="UPF0442 PROTEIN YJJB-RELATED"/>
    <property type="match status" value="1"/>
</dbReference>
<evidence type="ECO:0000259" key="8">
    <source>
        <dbReference type="Pfam" id="PF06738"/>
    </source>
</evidence>
<dbReference type="PANTHER" id="PTHR34390:SF2">
    <property type="entry name" value="SUCCINATE TRANSPORTER SUBUNIT YJJP-RELATED"/>
    <property type="match status" value="1"/>
</dbReference>
<dbReference type="InterPro" id="IPR010619">
    <property type="entry name" value="ThrE-like_N"/>
</dbReference>
<dbReference type="InterPro" id="IPR050539">
    <property type="entry name" value="ThrE_Dicarb/AminoAcid_Exp"/>
</dbReference>
<dbReference type="Proteomes" id="UP000002730">
    <property type="component" value="Chromosome"/>
</dbReference>
<dbReference type="eggNOG" id="COG2966">
    <property type="taxonomic scope" value="Bacteria"/>
</dbReference>
<dbReference type="KEGG" id="ccb:Clocel_1800"/>
<evidence type="ECO:0000256" key="3">
    <source>
        <dbReference type="ARBA" id="ARBA00022692"/>
    </source>
</evidence>
<dbReference type="Pfam" id="PF06738">
    <property type="entry name" value="ThrE"/>
    <property type="match status" value="1"/>
</dbReference>
<organism evidence="9 10">
    <name type="scientific">Clostridium cellulovorans (strain ATCC 35296 / DSM 3052 / OCM 3 / 743B)</name>
    <dbReference type="NCBI Taxonomy" id="573061"/>
    <lineage>
        <taxon>Bacteria</taxon>
        <taxon>Bacillati</taxon>
        <taxon>Bacillota</taxon>
        <taxon>Clostridia</taxon>
        <taxon>Eubacteriales</taxon>
        <taxon>Clostridiaceae</taxon>
        <taxon>Clostridium</taxon>
    </lineage>
</organism>